<feature type="compositionally biased region" description="Low complexity" evidence="1">
    <location>
        <begin position="365"/>
        <end position="398"/>
    </location>
</feature>
<reference evidence="2 3" key="1">
    <citation type="submission" date="2016-07" db="EMBL/GenBank/DDBJ databases">
        <title>Pervasive Adenine N6-methylation of Active Genes in Fungi.</title>
        <authorList>
            <consortium name="DOE Joint Genome Institute"/>
            <person name="Mondo S.J."/>
            <person name="Dannebaum R.O."/>
            <person name="Kuo R.C."/>
            <person name="Labutti K."/>
            <person name="Haridas S."/>
            <person name="Kuo A."/>
            <person name="Salamov A."/>
            <person name="Ahrendt S.R."/>
            <person name="Lipzen A."/>
            <person name="Sullivan W."/>
            <person name="Andreopoulos W.B."/>
            <person name="Clum A."/>
            <person name="Lindquist E."/>
            <person name="Daum C."/>
            <person name="Ramamoorthy G.K."/>
            <person name="Gryganskyi A."/>
            <person name="Culley D."/>
            <person name="Magnuson J.K."/>
            <person name="James T.Y."/>
            <person name="O'Malley M.A."/>
            <person name="Stajich J.E."/>
            <person name="Spatafora J.W."/>
            <person name="Visel A."/>
            <person name="Grigoriev I.V."/>
        </authorList>
    </citation>
    <scope>NUCLEOTIDE SEQUENCE [LARGE SCALE GENOMIC DNA]</scope>
    <source>
        <strain evidence="2 3">62-1032</strain>
    </source>
</reference>
<protein>
    <submittedName>
        <fullName evidence="2">Uncharacterized protein</fullName>
    </submittedName>
</protein>
<evidence type="ECO:0000313" key="3">
    <source>
        <dbReference type="Proteomes" id="UP000193467"/>
    </source>
</evidence>
<comment type="caution">
    <text evidence="2">The sequence shown here is derived from an EMBL/GenBank/DDBJ whole genome shotgun (WGS) entry which is preliminary data.</text>
</comment>
<sequence length="407" mass="41942">MLLRQSSITINSTKLKSPLTLSSNLNLHRTPPLNLSPSKLAPSTRRSQPASLRLSATDPTASPGCSADPTSPRSLDASAHDERPSSTGLSTPASSSSPATPGTSTSLHTSSRAAASVAAAAAATGAALERPSFAPRSGRYRGSGATWTDNGRIRSAVELHRGSSTLPISTLHPFNSTAAIADASDSGANDRRRLPRQHPSRTLLARPSAPSAAPAAVLVSTFTVAGACTSSSASMGARSAVAASLDSGLRTSALSRHRHDLPSLSPGFLSTCAYPFAPISSSSRSGTTSPPTPPLAIPSRRLTAASLRSRGSSVPLPPFHRPTPTAAAVRSTSRPPSNRTSALVVPRLRLGTPPWRLQARRRRPSSSSTQDTSRTSTSTSTSPSLTFTSSSSDPSSSPSRRHTAEGS</sequence>
<feature type="compositionally biased region" description="Low complexity" evidence="1">
    <location>
        <begin position="330"/>
        <end position="341"/>
    </location>
</feature>
<dbReference type="InParanoid" id="A0A1Y2DB48"/>
<feature type="compositionally biased region" description="Low complexity" evidence="1">
    <location>
        <begin position="85"/>
        <end position="111"/>
    </location>
</feature>
<accession>A0A1Y2DB48</accession>
<proteinExistence type="predicted"/>
<evidence type="ECO:0000256" key="1">
    <source>
        <dbReference type="SAM" id="MobiDB-lite"/>
    </source>
</evidence>
<dbReference type="Proteomes" id="UP000193467">
    <property type="component" value="Unassembled WGS sequence"/>
</dbReference>
<gene>
    <name evidence="2" type="ORF">BCR35DRAFT_213906</name>
</gene>
<keyword evidence="3" id="KW-1185">Reference proteome</keyword>
<feature type="region of interest" description="Disordered" evidence="1">
    <location>
        <begin position="305"/>
        <end position="407"/>
    </location>
</feature>
<name>A0A1Y2DB48_9BASI</name>
<dbReference type="EMBL" id="MCGR01000086">
    <property type="protein sequence ID" value="ORY56427.1"/>
    <property type="molecule type" value="Genomic_DNA"/>
</dbReference>
<evidence type="ECO:0000313" key="2">
    <source>
        <dbReference type="EMBL" id="ORY56427.1"/>
    </source>
</evidence>
<feature type="region of interest" description="Disordered" evidence="1">
    <location>
        <begin position="22"/>
        <end position="111"/>
    </location>
</feature>
<organism evidence="2 3">
    <name type="scientific">Leucosporidium creatinivorum</name>
    <dbReference type="NCBI Taxonomy" id="106004"/>
    <lineage>
        <taxon>Eukaryota</taxon>
        <taxon>Fungi</taxon>
        <taxon>Dikarya</taxon>
        <taxon>Basidiomycota</taxon>
        <taxon>Pucciniomycotina</taxon>
        <taxon>Microbotryomycetes</taxon>
        <taxon>Leucosporidiales</taxon>
        <taxon>Leucosporidium</taxon>
    </lineage>
</organism>
<feature type="region of interest" description="Disordered" evidence="1">
    <location>
        <begin position="182"/>
        <end position="208"/>
    </location>
</feature>
<dbReference type="AlphaFoldDB" id="A0A1Y2DB48"/>